<keyword evidence="3" id="KW-1185">Reference proteome</keyword>
<dbReference type="Proteomes" id="UP000193834">
    <property type="component" value="Unassembled WGS sequence"/>
</dbReference>
<dbReference type="RefSeq" id="WP_085492988.1">
    <property type="nucleotide sequence ID" value="NZ_FXAZ01000001.1"/>
</dbReference>
<dbReference type="InterPro" id="IPR027417">
    <property type="entry name" value="P-loop_NTPase"/>
</dbReference>
<gene>
    <name evidence="2" type="ORF">SAMN06295960_0755</name>
</gene>
<dbReference type="PANTHER" id="PTHR10285">
    <property type="entry name" value="URIDINE KINASE"/>
    <property type="match status" value="1"/>
</dbReference>
<dbReference type="GO" id="GO:0016301">
    <property type="term" value="F:kinase activity"/>
    <property type="evidence" value="ECO:0007669"/>
    <property type="project" value="UniProtKB-KW"/>
</dbReference>
<keyword evidence="2" id="KW-0418">Kinase</keyword>
<dbReference type="Gene3D" id="3.40.50.300">
    <property type="entry name" value="P-loop containing nucleotide triphosphate hydrolases"/>
    <property type="match status" value="2"/>
</dbReference>
<dbReference type="EMBL" id="FXAZ01000001">
    <property type="protein sequence ID" value="SMG17952.1"/>
    <property type="molecule type" value="Genomic_DNA"/>
</dbReference>
<reference evidence="2 3" key="1">
    <citation type="submission" date="2017-04" db="EMBL/GenBank/DDBJ databases">
        <authorList>
            <person name="Afonso C.L."/>
            <person name="Miller P.J."/>
            <person name="Scott M.A."/>
            <person name="Spackman E."/>
            <person name="Goraichik I."/>
            <person name="Dimitrov K.M."/>
            <person name="Suarez D.L."/>
            <person name="Swayne D.E."/>
        </authorList>
    </citation>
    <scope>NUCLEOTIDE SEQUENCE [LARGE SCALE GENOMIC DNA]</scope>
    <source>
        <strain evidence="2 3">11</strain>
    </source>
</reference>
<dbReference type="OrthoDB" id="9777642at2"/>
<proteinExistence type="predicted"/>
<evidence type="ECO:0000313" key="2">
    <source>
        <dbReference type="EMBL" id="SMG17952.1"/>
    </source>
</evidence>
<evidence type="ECO:0000313" key="3">
    <source>
        <dbReference type="Proteomes" id="UP000193834"/>
    </source>
</evidence>
<dbReference type="SUPFAM" id="SSF52540">
    <property type="entry name" value="P-loop containing nucleoside triphosphate hydrolases"/>
    <property type="match status" value="1"/>
</dbReference>
<evidence type="ECO:0000259" key="1">
    <source>
        <dbReference type="Pfam" id="PF00485"/>
    </source>
</evidence>
<organism evidence="2 3">
    <name type="scientific">Paenibacillus aquistagni</name>
    <dbReference type="NCBI Taxonomy" id="1852522"/>
    <lineage>
        <taxon>Bacteria</taxon>
        <taxon>Bacillati</taxon>
        <taxon>Bacillota</taxon>
        <taxon>Bacilli</taxon>
        <taxon>Bacillales</taxon>
        <taxon>Paenibacillaceae</taxon>
        <taxon>Paenibacillus</taxon>
    </lineage>
</organism>
<dbReference type="InterPro" id="IPR006083">
    <property type="entry name" value="PRK/URK"/>
</dbReference>
<dbReference type="AlphaFoldDB" id="A0A1X7IT17"/>
<dbReference type="STRING" id="1852522.SAMN06295960_0755"/>
<feature type="domain" description="Phosphoribulokinase/uridine kinase" evidence="1">
    <location>
        <begin position="79"/>
        <end position="165"/>
    </location>
</feature>
<name>A0A1X7IT17_9BACL</name>
<dbReference type="PRINTS" id="PR00988">
    <property type="entry name" value="URIDINKINASE"/>
</dbReference>
<protein>
    <submittedName>
        <fullName evidence="2">Uridine kinase</fullName>
    </submittedName>
</protein>
<keyword evidence="2" id="KW-0808">Transferase</keyword>
<dbReference type="GO" id="GO:0005524">
    <property type="term" value="F:ATP binding"/>
    <property type="evidence" value="ECO:0007669"/>
    <property type="project" value="InterPro"/>
</dbReference>
<accession>A0A1X7IT17</accession>
<sequence length="186" mass="21362">MKTMFIGITGGSGSGKSTYCDLLSEALQELNPVIVRTDQFFKWPLPKMISPLTNEELDDFNHPNSLHIEKLLSHLQAFKQSESQPQVILIEGIFTLQFEAIRELLDLAVFIELDSDERMYRRIKRNMTERGLELEEIGDYYVHAAKHREQAHVLPTKTYADLILNGNRLEGKAVDLVTGWVRAQFE</sequence>
<dbReference type="Pfam" id="PF00485">
    <property type="entry name" value="PRK"/>
    <property type="match status" value="1"/>
</dbReference>